<dbReference type="AlphaFoldDB" id="A0A179USS4"/>
<dbReference type="Proteomes" id="UP000002038">
    <property type="component" value="Unassembled WGS sequence"/>
</dbReference>
<protein>
    <submittedName>
        <fullName evidence="1">Uncharacterized protein</fullName>
    </submittedName>
</protein>
<sequence length="157" mass="16618">MGTSYSCCGRHDEDDDDESVTVRGLEIGSPQFPQTTLNLDMHNLRPITRHDGRAVDIYPEIRSMPRTMNLADLGHLGETTASAVAVDEQAGRTTPEVAPVVETTKKEEEAAVTMDTAIDTDTAVAEAEVAAATSVSSTTTDAEDVVVAETVAPGTAR</sequence>
<organism evidence="1 2">
    <name type="scientific">Blastomyces gilchristii (strain SLH14081)</name>
    <name type="common">Blastomyces dermatitidis</name>
    <dbReference type="NCBI Taxonomy" id="559298"/>
    <lineage>
        <taxon>Eukaryota</taxon>
        <taxon>Fungi</taxon>
        <taxon>Dikarya</taxon>
        <taxon>Ascomycota</taxon>
        <taxon>Pezizomycotina</taxon>
        <taxon>Eurotiomycetes</taxon>
        <taxon>Eurotiomycetidae</taxon>
        <taxon>Onygenales</taxon>
        <taxon>Ajellomycetaceae</taxon>
        <taxon>Blastomyces</taxon>
    </lineage>
</organism>
<dbReference type="EMBL" id="GG657462">
    <property type="protein sequence ID" value="OAT11084.1"/>
    <property type="molecule type" value="Genomic_DNA"/>
</dbReference>
<evidence type="ECO:0000313" key="1">
    <source>
        <dbReference type="EMBL" id="OAT11084.1"/>
    </source>
</evidence>
<dbReference type="OrthoDB" id="4188436at2759"/>
<proteinExistence type="predicted"/>
<name>A0A179USS4_BLAGS</name>
<reference evidence="2" key="1">
    <citation type="journal article" date="2015" name="PLoS Genet.">
        <title>The dynamic genome and transcriptome of the human fungal pathogen Blastomyces and close relative Emmonsia.</title>
        <authorList>
            <person name="Munoz J.F."/>
            <person name="Gauthier G.M."/>
            <person name="Desjardins C.A."/>
            <person name="Gallo J.E."/>
            <person name="Holder J."/>
            <person name="Sullivan T.D."/>
            <person name="Marty A.J."/>
            <person name="Carmen J.C."/>
            <person name="Chen Z."/>
            <person name="Ding L."/>
            <person name="Gujja S."/>
            <person name="Magrini V."/>
            <person name="Misas E."/>
            <person name="Mitreva M."/>
            <person name="Priest M."/>
            <person name="Saif S."/>
            <person name="Whiston E.A."/>
            <person name="Young S."/>
            <person name="Zeng Q."/>
            <person name="Goldman W.E."/>
            <person name="Mardis E.R."/>
            <person name="Taylor J.W."/>
            <person name="McEwen J.G."/>
            <person name="Clay O.K."/>
            <person name="Klein B.S."/>
            <person name="Cuomo C.A."/>
        </authorList>
    </citation>
    <scope>NUCLEOTIDE SEQUENCE [LARGE SCALE GENOMIC DNA]</scope>
    <source>
        <strain evidence="2">SLH14081</strain>
    </source>
</reference>
<dbReference type="RefSeq" id="XP_002622868.1">
    <property type="nucleotide sequence ID" value="XM_002622822.2"/>
</dbReference>
<evidence type="ECO:0000313" key="2">
    <source>
        <dbReference type="Proteomes" id="UP000002038"/>
    </source>
</evidence>
<keyword evidence="2" id="KW-1185">Reference proteome</keyword>
<dbReference type="KEGG" id="bgh:BDBG_06048"/>
<accession>A0A179USS4</accession>
<dbReference type="VEuPathDB" id="FungiDB:BDBG_06048"/>
<dbReference type="GeneID" id="8509066"/>
<gene>
    <name evidence="1" type="ORF">BDBG_06048</name>
</gene>